<name>A0A7Y8KYG3_9BURK</name>
<dbReference type="InterPro" id="IPR029035">
    <property type="entry name" value="DHS-like_NAD/FAD-binding_dom"/>
</dbReference>
<dbReference type="NCBIfam" id="NF041818">
    <property type="entry name" value="Dsr1"/>
    <property type="match status" value="1"/>
</dbReference>
<organism evidence="1 2">
    <name type="scientific">Hydrogenophaga aromaticivorans</name>
    <dbReference type="NCBI Taxonomy" id="2610898"/>
    <lineage>
        <taxon>Bacteria</taxon>
        <taxon>Pseudomonadati</taxon>
        <taxon>Pseudomonadota</taxon>
        <taxon>Betaproteobacteria</taxon>
        <taxon>Burkholderiales</taxon>
        <taxon>Comamonadaceae</taxon>
        <taxon>Hydrogenophaga</taxon>
    </lineage>
</organism>
<dbReference type="RefSeq" id="WP_177136174.1">
    <property type="nucleotide sequence ID" value="NZ_VYGV01000012.1"/>
</dbReference>
<dbReference type="Proteomes" id="UP000545507">
    <property type="component" value="Unassembled WGS sequence"/>
</dbReference>
<dbReference type="SUPFAM" id="SSF52467">
    <property type="entry name" value="DHS-like NAD/FAD-binding domain"/>
    <property type="match status" value="1"/>
</dbReference>
<accession>A0A7Y8KYG3</accession>
<evidence type="ECO:0000313" key="1">
    <source>
        <dbReference type="EMBL" id="NWF46276.1"/>
    </source>
</evidence>
<gene>
    <name evidence="1" type="ORF">F3K02_13595</name>
</gene>
<dbReference type="EMBL" id="VYGV01000012">
    <property type="protein sequence ID" value="NWF46276.1"/>
    <property type="molecule type" value="Genomic_DNA"/>
</dbReference>
<evidence type="ECO:0000313" key="2">
    <source>
        <dbReference type="Proteomes" id="UP000545507"/>
    </source>
</evidence>
<keyword evidence="2" id="KW-1185">Reference proteome</keyword>
<evidence type="ECO:0008006" key="3">
    <source>
        <dbReference type="Google" id="ProtNLM"/>
    </source>
</evidence>
<proteinExistence type="predicted"/>
<reference evidence="1 2" key="1">
    <citation type="submission" date="2019-09" db="EMBL/GenBank/DDBJ databases">
        <title>Hydrogenophaga aromatica sp. nov., isolated from a para-xylene-degrading enrichment culture.</title>
        <authorList>
            <person name="Tancsics A."/>
            <person name="Banerjee S."/>
        </authorList>
    </citation>
    <scope>NUCLEOTIDE SEQUENCE [LARGE SCALE GENOMIC DNA]</scope>
    <source>
        <strain evidence="1 2">D2P1</strain>
    </source>
</reference>
<dbReference type="Gene3D" id="3.40.50.1220">
    <property type="entry name" value="TPP-binding domain"/>
    <property type="match status" value="1"/>
</dbReference>
<dbReference type="Pfam" id="PF13289">
    <property type="entry name" value="SIR2_2"/>
    <property type="match status" value="1"/>
</dbReference>
<dbReference type="AlphaFoldDB" id="A0A7Y8KYG3"/>
<protein>
    <recommendedName>
        <fullName evidence="3">SIR2-like domain-containing protein</fullName>
    </recommendedName>
</protein>
<comment type="caution">
    <text evidence="1">The sequence shown here is derived from an EMBL/GenBank/DDBJ whole genome shotgun (WGS) entry which is preliminary data.</text>
</comment>
<sequence length="1261" mass="143633">MPQFIRNGPDIPERLLQLHEDGQVVFFCGAGVSYPARLPGFGGLVAKLYSALSVVPSAVQQSAIKAGQFDTAIGLLEADIVGGRETVRRALASILTPDLSPPNAIATHEALLTLGKIRGGRTRLITTNFDRLFEEVIAGKSLSIDHFQAPLLPVPKSRWDGLVYLHGLLSAAPTAGELDRLVVSSGDFGLAYLTERWAARFVSELFRNYTVCFVGYSINDPVLRYMMDALAADRLLGESPPEMFAFGSYSKGKEEQRANEWRAKNVTPILYREHNRHAYLHGTLRSWAETYRDGVRGKERIIVECAIARPLASTSQDDFIGRLMWALSDPGGLPARRFAELDPAPSLDWLEPLSQDRYRHADLDRFGIQSKVTLDDKLTFSLTRRPSPYGLAPWMSVVDPGARSSRWDEVMRQLARWLIRHLNDPALLLWLVKRGSQLHDDLAWSIEHRLDEINKLERDGNTAELVRIRDNAPNSIPSALMRTLWRLLLTGRVKSWLRDFDLYRWRDRFARDGLTTSVRLELRETLTPRVSLREPFRWAAEEGERREPERIKELVEWEIVLSTDHVHSSLRDLPKDERWTAALPELLADFSALLRDALDLMRELGSAEDRSDLSYVHQPSIGEHHQNKDFHDWTALIELTRDAWLATVALSPARAALVAESWWHVPYPLFRRLAFFAAAHDGVIPYRRALDWLLADAGWWLWSVETERETMRLVVALAPRLDAAMLKELEGAVLAGPPREMFKDDIDPERWTQIVDREVWLRLAKVDETDAVLAAAGKERLEALSARYPEWTLAADQRDEFAVWMGDGEEWRKFVTTPRRRRDLIEWLKQQPSADHWHEDDWRQRCRENFATTACALCSLVKDGLWLTDRWREALQAWSEEKLIKRSWRYMAPIVTTAPDDVLQTLAHGVSWWLQAVAMTFEGHRAHFFALARRVLALNVESGVDTDEPVFRAINHPVGHVTEALLRWWYRHSLEDAQGLPEEIKPTFTELCDTRVDKFRHGRVLLAAHVITLFRVDREWATRHLLPLFDWRRSEAEARAAWEGFLWSPRLYRPLMEVLKPAFLDTASHYAALGKHDGQYASLLTFAALDRGDIFTISELASATRALPPDGLHDAAQTLVRAMDGAGDQRADYWSNRVAPYLHAIWPKNRDNVSPAIAESLGRLCVASEDAFPDALALLRAWLQPIAHPNNLVHRLHKAGLCGKFPVQALDFLSLVIGEQTEWPPGDLGACLQSIQTAIPGLTADLRFERLVVFQRQRGRG</sequence>